<dbReference type="InterPro" id="IPR043017">
    <property type="entry name" value="WIYLD_dom_sf"/>
</dbReference>
<comment type="caution">
    <text evidence="3">The sequence shown here is derived from an EMBL/GenBank/DDBJ whole genome shotgun (WGS) entry which is preliminary data.</text>
</comment>
<evidence type="ECO:0000256" key="1">
    <source>
        <dbReference type="SAM" id="MobiDB-lite"/>
    </source>
</evidence>
<protein>
    <recommendedName>
        <fullName evidence="2">WIYLD domain-containing protein</fullName>
    </recommendedName>
</protein>
<feature type="domain" description="WIYLD" evidence="2">
    <location>
        <begin position="1"/>
        <end position="54"/>
    </location>
</feature>
<feature type="region of interest" description="Disordered" evidence="1">
    <location>
        <begin position="58"/>
        <end position="98"/>
    </location>
</feature>
<evidence type="ECO:0000313" key="3">
    <source>
        <dbReference type="EMBL" id="KAH6827342.1"/>
    </source>
</evidence>
<dbReference type="PANTHER" id="PTHR34271">
    <property type="entry name" value="NUCLEOLAR HISTONE METHYLTRANSFERASE-RELATED PROTEIN"/>
    <property type="match status" value="1"/>
</dbReference>
<sequence>MDAAVDAMLPMGFPEEKVKKHVKELLKEYGGDVAWPFIEDTTYKVLLDSLLAESNDEEQVVQNGNLLEEKSEAGPPDMVESSGAAATDSSDPLLPPANRRTRLPCYGWIDSDEDVADADADDDYDFINLEPSSAAIGGRATLDVSKWTKKRRSRWDVQPGDP</sequence>
<accession>A0AAD4J532</accession>
<name>A0AAD4J532_PERFH</name>
<dbReference type="Pfam" id="PF10440">
    <property type="entry name" value="WIYLD"/>
    <property type="match status" value="1"/>
</dbReference>
<dbReference type="InterPro" id="IPR018848">
    <property type="entry name" value="WIYLD_domain"/>
</dbReference>
<dbReference type="AlphaFoldDB" id="A0AAD4J532"/>
<dbReference type="PANTHER" id="PTHR34271:SF1">
    <property type="entry name" value="NUCLEOLAR HISTONE METHYLTRANSFERASE-RELATED PROTEIN"/>
    <property type="match status" value="1"/>
</dbReference>
<reference evidence="3 4" key="1">
    <citation type="journal article" date="2021" name="Nat. Commun.">
        <title>Incipient diploidization of the medicinal plant Perilla within 10,000 years.</title>
        <authorList>
            <person name="Zhang Y."/>
            <person name="Shen Q."/>
            <person name="Leng L."/>
            <person name="Zhang D."/>
            <person name="Chen S."/>
            <person name="Shi Y."/>
            <person name="Ning Z."/>
            <person name="Chen S."/>
        </authorList>
    </citation>
    <scope>NUCLEOTIDE SEQUENCE [LARGE SCALE GENOMIC DNA]</scope>
    <source>
        <strain evidence="4">cv. PC099</strain>
    </source>
</reference>
<keyword evidence="4" id="KW-1185">Reference proteome</keyword>
<proteinExistence type="predicted"/>
<evidence type="ECO:0000259" key="2">
    <source>
        <dbReference type="Pfam" id="PF10440"/>
    </source>
</evidence>
<dbReference type="Gene3D" id="1.10.8.850">
    <property type="entry name" value="Histone-lysine N methyltransferase , C-terminal domain-like"/>
    <property type="match status" value="1"/>
</dbReference>
<gene>
    <name evidence="3" type="ORF">C2S53_015950</name>
</gene>
<dbReference type="EMBL" id="SDAM02000150">
    <property type="protein sequence ID" value="KAH6827342.1"/>
    <property type="molecule type" value="Genomic_DNA"/>
</dbReference>
<dbReference type="Proteomes" id="UP001190926">
    <property type="component" value="Unassembled WGS sequence"/>
</dbReference>
<evidence type="ECO:0000313" key="4">
    <source>
        <dbReference type="Proteomes" id="UP001190926"/>
    </source>
</evidence>
<organism evidence="3 4">
    <name type="scientific">Perilla frutescens var. hirtella</name>
    <name type="common">Perilla citriodora</name>
    <name type="synonym">Perilla setoyensis</name>
    <dbReference type="NCBI Taxonomy" id="608512"/>
    <lineage>
        <taxon>Eukaryota</taxon>
        <taxon>Viridiplantae</taxon>
        <taxon>Streptophyta</taxon>
        <taxon>Embryophyta</taxon>
        <taxon>Tracheophyta</taxon>
        <taxon>Spermatophyta</taxon>
        <taxon>Magnoliopsida</taxon>
        <taxon>eudicotyledons</taxon>
        <taxon>Gunneridae</taxon>
        <taxon>Pentapetalae</taxon>
        <taxon>asterids</taxon>
        <taxon>lamiids</taxon>
        <taxon>Lamiales</taxon>
        <taxon>Lamiaceae</taxon>
        <taxon>Nepetoideae</taxon>
        <taxon>Elsholtzieae</taxon>
        <taxon>Perilla</taxon>
    </lineage>
</organism>